<evidence type="ECO:0000256" key="1">
    <source>
        <dbReference type="SAM" id="MobiDB-lite"/>
    </source>
</evidence>
<sequence>MAHHVYTVPELMRLRANKIYKDVSALAENPDIANIVRHSCSSEESQAKSRSKDTSSSSSEELLFKGNANRRAARPNPREVTQEPFHEMANELAREPVRAVAHEPSREQLQQGDYEWKYQGRNETEAVASEPLSAPTGIPAQRSEGFQRFYKAVVSPTHVRVTAGGRIVPNTRAPSSPTSKRLNDSGMLESGSNPDKLSNGKLPLGQPTVGSPMPILPQFMPGFAPGFQPIQTPVSFVPMAFGPSLPPGFPYGQHAANGPTLGQPIPDNTLKDMHNTKPTEARVEPGPAPDKQDKVRVAPPEFFDYTKPFFYNGQCIYPVPAAAAFPSAMTTSMVPISMVGLPPGAVTQASTQVPQAGLNGVPNSVSNTPFPGPGQSLARPPSTNHVVPVNTTTPAQLAAPISSIKPSEITRKQIHSFKQSLKYHEDQLQYNRHQIDERDMENKIQILRSHIQRFETTLKTQLEYEASVLGQSPQQDKQSGASPPEAAKTQPAPAAAENRDPHQNQNVPAVQIPVSHNGDTAHRRRVARMKGEIFGPPGDMRGYLTDAGARALNNYLNRLPTDAALAPVFTPRGYDSSLEGSQNSRNSKDGPDETEQRLDTQRSISPSYTAPQPSDTTAGSTKAVKSNKSHGDKGLGVPYLLGTLPRGVNPRTATDQDYVYNRPLTEEERRARFLYWGKAPKSAVRGLPKYDGKHFYPPSPAKGGDSDASQESSADLDPFRPITPGLHMGSEDNESTVGRKIREPSAETMPVGFHDRRLDNKSGGKIWPTMMKKGSTSSAVSSTTAQGHLPQYSGHAAAALSPSVKGLLSPSHDNMATEFSDPMLLSGAPERRGENLAPHGVGSLEDQFKNLSARAPERHDMPTALHL</sequence>
<keyword evidence="3" id="KW-1185">Reference proteome</keyword>
<proteinExistence type="predicted"/>
<evidence type="ECO:0000313" key="2">
    <source>
        <dbReference type="EMBL" id="KAK1761248.1"/>
    </source>
</evidence>
<name>A0AAJ0FFC8_9PEZI</name>
<feature type="region of interest" description="Disordered" evidence="1">
    <location>
        <begin position="469"/>
        <end position="502"/>
    </location>
</feature>
<reference evidence="2" key="1">
    <citation type="submission" date="2023-06" db="EMBL/GenBank/DDBJ databases">
        <title>Genome-scale phylogeny and comparative genomics of the fungal order Sordariales.</title>
        <authorList>
            <consortium name="Lawrence Berkeley National Laboratory"/>
            <person name="Hensen N."/>
            <person name="Bonometti L."/>
            <person name="Westerberg I."/>
            <person name="Brannstrom I.O."/>
            <person name="Guillou S."/>
            <person name="Cros-Aarteil S."/>
            <person name="Calhoun S."/>
            <person name="Haridas S."/>
            <person name="Kuo A."/>
            <person name="Mondo S."/>
            <person name="Pangilinan J."/>
            <person name="Riley R."/>
            <person name="Labutti K."/>
            <person name="Andreopoulos B."/>
            <person name="Lipzen A."/>
            <person name="Chen C."/>
            <person name="Yanf M."/>
            <person name="Daum C."/>
            <person name="Ng V."/>
            <person name="Clum A."/>
            <person name="Steindorff A."/>
            <person name="Ohm R."/>
            <person name="Martin F."/>
            <person name="Silar P."/>
            <person name="Natvig D."/>
            <person name="Lalanne C."/>
            <person name="Gautier V."/>
            <person name="Ament-Velasquez S.L."/>
            <person name="Kruys A."/>
            <person name="Hutchinson M.I."/>
            <person name="Powell A.J."/>
            <person name="Barry K."/>
            <person name="Miller A.N."/>
            <person name="Grigoriev I.V."/>
            <person name="Debuchy R."/>
            <person name="Gladieux P."/>
            <person name="Thoren M.H."/>
            <person name="Johannesson H."/>
        </authorList>
    </citation>
    <scope>NUCLEOTIDE SEQUENCE</scope>
    <source>
        <strain evidence="2">PSN4</strain>
    </source>
</reference>
<accession>A0AAJ0FFC8</accession>
<feature type="region of interest" description="Disordered" evidence="1">
    <location>
        <begin position="38"/>
        <end position="83"/>
    </location>
</feature>
<feature type="compositionally biased region" description="Polar residues" evidence="1">
    <location>
        <begin position="469"/>
        <end position="481"/>
    </location>
</feature>
<comment type="caution">
    <text evidence="2">The sequence shown here is derived from an EMBL/GenBank/DDBJ whole genome shotgun (WGS) entry which is preliminary data.</text>
</comment>
<feature type="compositionally biased region" description="Basic and acidic residues" evidence="1">
    <location>
        <begin position="273"/>
        <end position="283"/>
    </location>
</feature>
<dbReference type="AlphaFoldDB" id="A0AAJ0FFC8"/>
<feature type="region of interest" description="Disordered" evidence="1">
    <location>
        <begin position="686"/>
        <end position="737"/>
    </location>
</feature>
<feature type="region of interest" description="Disordered" evidence="1">
    <location>
        <begin position="273"/>
        <end position="294"/>
    </location>
</feature>
<feature type="compositionally biased region" description="Low complexity" evidence="1">
    <location>
        <begin position="483"/>
        <end position="496"/>
    </location>
</feature>
<gene>
    <name evidence="2" type="ORF">QBC47DRAFT_419655</name>
</gene>
<feature type="region of interest" description="Disordered" evidence="1">
    <location>
        <begin position="166"/>
        <end position="210"/>
    </location>
</feature>
<feature type="region of interest" description="Disordered" evidence="1">
    <location>
        <begin position="573"/>
        <end position="654"/>
    </location>
</feature>
<feature type="compositionally biased region" description="Basic and acidic residues" evidence="1">
    <location>
        <begin position="586"/>
        <end position="600"/>
    </location>
</feature>
<organism evidence="2 3">
    <name type="scientific">Echria macrotheca</name>
    <dbReference type="NCBI Taxonomy" id="438768"/>
    <lineage>
        <taxon>Eukaryota</taxon>
        <taxon>Fungi</taxon>
        <taxon>Dikarya</taxon>
        <taxon>Ascomycota</taxon>
        <taxon>Pezizomycotina</taxon>
        <taxon>Sordariomycetes</taxon>
        <taxon>Sordariomycetidae</taxon>
        <taxon>Sordariales</taxon>
        <taxon>Schizotheciaceae</taxon>
        <taxon>Echria</taxon>
    </lineage>
</organism>
<feature type="compositionally biased region" description="Polar residues" evidence="1">
    <location>
        <begin position="601"/>
        <end position="626"/>
    </location>
</feature>
<dbReference type="EMBL" id="MU839827">
    <property type="protein sequence ID" value="KAK1761248.1"/>
    <property type="molecule type" value="Genomic_DNA"/>
</dbReference>
<protein>
    <submittedName>
        <fullName evidence="2">Uncharacterized protein</fullName>
    </submittedName>
</protein>
<dbReference type="Proteomes" id="UP001239445">
    <property type="component" value="Unassembled WGS sequence"/>
</dbReference>
<evidence type="ECO:0000313" key="3">
    <source>
        <dbReference type="Proteomes" id="UP001239445"/>
    </source>
</evidence>